<keyword evidence="2" id="KW-0732">Signal</keyword>
<dbReference type="SUPFAM" id="SSF53850">
    <property type="entry name" value="Periplasmic binding protein-like II"/>
    <property type="match status" value="1"/>
</dbReference>
<evidence type="ECO:0000256" key="2">
    <source>
        <dbReference type="SAM" id="SignalP"/>
    </source>
</evidence>
<dbReference type="PANTHER" id="PTHR42928">
    <property type="entry name" value="TRICARBOXYLATE-BINDING PROTEIN"/>
    <property type="match status" value="1"/>
</dbReference>
<proteinExistence type="inferred from homology"/>
<reference evidence="3 4" key="1">
    <citation type="submission" date="2020-04" db="EMBL/GenBank/DDBJ databases">
        <title>Ramlibacter sp. G-1-2-2 isolated from soil.</title>
        <authorList>
            <person name="Dahal R.H."/>
        </authorList>
    </citation>
    <scope>NUCLEOTIDE SEQUENCE [LARGE SCALE GENOMIC DNA]</scope>
    <source>
        <strain evidence="3 4">G-1-2-2</strain>
    </source>
</reference>
<dbReference type="EMBL" id="JABBFX010000001">
    <property type="protein sequence ID" value="NML45723.1"/>
    <property type="molecule type" value="Genomic_DNA"/>
</dbReference>
<evidence type="ECO:0000313" key="4">
    <source>
        <dbReference type="Proteomes" id="UP000541185"/>
    </source>
</evidence>
<keyword evidence="4" id="KW-1185">Reference proteome</keyword>
<evidence type="ECO:0000313" key="3">
    <source>
        <dbReference type="EMBL" id="NML45723.1"/>
    </source>
</evidence>
<dbReference type="AlphaFoldDB" id="A0A848HB72"/>
<feature type="chain" id="PRO_5032484264" evidence="2">
    <location>
        <begin position="25"/>
        <end position="323"/>
    </location>
</feature>
<dbReference type="PIRSF" id="PIRSF017082">
    <property type="entry name" value="YflP"/>
    <property type="match status" value="1"/>
</dbReference>
<dbReference type="CDD" id="cd07012">
    <property type="entry name" value="PBP2_Bug_TTT"/>
    <property type="match status" value="1"/>
</dbReference>
<dbReference type="RefSeq" id="WP_169419797.1">
    <property type="nucleotide sequence ID" value="NZ_JABBFX010000001.1"/>
</dbReference>
<dbReference type="Pfam" id="PF03401">
    <property type="entry name" value="TctC"/>
    <property type="match status" value="1"/>
</dbReference>
<sequence>MDRKHFLRGAAGAVLALAAGFAQGADAWPSRPIRMIVPLAPGGGTDVAARVVAQYLGEALGQPIIIDNRVGANGVVGINEAARAAPDGYTFVIGSSTTLAANKFLYKSAASMDPFKEFAPLAILGTIDFALMVPASSNYHTVKDLVAAAKAAPGKLSYGYGTSAALLCGEMFNGVAGVDIMKVAYKGSPQSLTDLAADRVQLVCDPLGTSMGLIKAGKLRPLAITSKNRNKLDLNVPTMAEAGLPMEHETWAGFFVPAGVPKEIVQRYSTEIVKIMSRPDVQQKIFETGFVPKQVGAEEFGAIHRRDYVRMEELIKSAGIALE</sequence>
<dbReference type="Proteomes" id="UP000541185">
    <property type="component" value="Unassembled WGS sequence"/>
</dbReference>
<dbReference type="PANTHER" id="PTHR42928:SF5">
    <property type="entry name" value="BLR1237 PROTEIN"/>
    <property type="match status" value="1"/>
</dbReference>
<comment type="similarity">
    <text evidence="1">Belongs to the UPF0065 (bug) family.</text>
</comment>
<name>A0A848HB72_9BURK</name>
<comment type="caution">
    <text evidence="3">The sequence shown here is derived from an EMBL/GenBank/DDBJ whole genome shotgun (WGS) entry which is preliminary data.</text>
</comment>
<protein>
    <submittedName>
        <fullName evidence="3">Tripartite tricarboxylate transporter substrate binding protein</fullName>
    </submittedName>
</protein>
<dbReference type="InterPro" id="IPR005064">
    <property type="entry name" value="BUG"/>
</dbReference>
<dbReference type="Gene3D" id="3.40.190.150">
    <property type="entry name" value="Bordetella uptake gene, domain 1"/>
    <property type="match status" value="1"/>
</dbReference>
<dbReference type="InterPro" id="IPR042100">
    <property type="entry name" value="Bug_dom1"/>
</dbReference>
<gene>
    <name evidence="3" type="ORF">HHL11_18385</name>
</gene>
<evidence type="ECO:0000256" key="1">
    <source>
        <dbReference type="ARBA" id="ARBA00006987"/>
    </source>
</evidence>
<feature type="signal peptide" evidence="2">
    <location>
        <begin position="1"/>
        <end position="24"/>
    </location>
</feature>
<accession>A0A848HB72</accession>
<organism evidence="3 4">
    <name type="scientific">Ramlibacter agri</name>
    <dbReference type="NCBI Taxonomy" id="2728837"/>
    <lineage>
        <taxon>Bacteria</taxon>
        <taxon>Pseudomonadati</taxon>
        <taxon>Pseudomonadota</taxon>
        <taxon>Betaproteobacteria</taxon>
        <taxon>Burkholderiales</taxon>
        <taxon>Comamonadaceae</taxon>
        <taxon>Ramlibacter</taxon>
    </lineage>
</organism>
<dbReference type="Gene3D" id="3.40.190.10">
    <property type="entry name" value="Periplasmic binding protein-like II"/>
    <property type="match status" value="1"/>
</dbReference>